<dbReference type="EMBL" id="KL142413">
    <property type="protein sequence ID" value="KDR67695.1"/>
    <property type="molecule type" value="Genomic_DNA"/>
</dbReference>
<evidence type="ECO:0000256" key="1">
    <source>
        <dbReference type="SAM" id="MobiDB-lite"/>
    </source>
</evidence>
<dbReference type="AlphaFoldDB" id="A0A067S9W7"/>
<accession>A0A067S9W7</accession>
<protein>
    <submittedName>
        <fullName evidence="2">Uncharacterized protein</fullName>
    </submittedName>
</protein>
<organism evidence="2 3">
    <name type="scientific">Galerina marginata (strain CBS 339.88)</name>
    <dbReference type="NCBI Taxonomy" id="685588"/>
    <lineage>
        <taxon>Eukaryota</taxon>
        <taxon>Fungi</taxon>
        <taxon>Dikarya</taxon>
        <taxon>Basidiomycota</taxon>
        <taxon>Agaricomycotina</taxon>
        <taxon>Agaricomycetes</taxon>
        <taxon>Agaricomycetidae</taxon>
        <taxon>Agaricales</taxon>
        <taxon>Agaricineae</taxon>
        <taxon>Strophariaceae</taxon>
        <taxon>Galerina</taxon>
    </lineage>
</organism>
<keyword evidence="3" id="KW-1185">Reference proteome</keyword>
<evidence type="ECO:0000313" key="2">
    <source>
        <dbReference type="EMBL" id="KDR67695.1"/>
    </source>
</evidence>
<sequence>MTPSVQQKKYYEDRRLQLLYRTVVLLPVDTRARTNGKTTITKVFHLGRKNSGLKDPAPSQIYQACCRLRKATHQIRRFQNYECDRSSHKLPVLKSVPPTKIAQEIMMRSPLAGNPFGTAFVTCMPAGKSACLKYKRQNHAHCSEFRQYLHSSLFPRFEPSSPVEGVPAVSLGRTYGAAYLEPTVTCLTRDFTLADTTSASKLSDGQYCWDLQWAEAESQLQHLFMLLLMLLLWPLSNAPSNAIFRHPSSLRSGTDDHNNQQQQATTATVNDDERRQQ</sequence>
<dbReference type="Proteomes" id="UP000027222">
    <property type="component" value="Unassembled WGS sequence"/>
</dbReference>
<gene>
    <name evidence="2" type="ORF">GALMADRAFT_146974</name>
</gene>
<evidence type="ECO:0000313" key="3">
    <source>
        <dbReference type="Proteomes" id="UP000027222"/>
    </source>
</evidence>
<feature type="compositionally biased region" description="Low complexity" evidence="1">
    <location>
        <begin position="259"/>
        <end position="269"/>
    </location>
</feature>
<name>A0A067S9W7_GALM3</name>
<feature type="region of interest" description="Disordered" evidence="1">
    <location>
        <begin position="246"/>
        <end position="277"/>
    </location>
</feature>
<dbReference type="HOGENOM" id="CLU_1004902_0_0_1"/>
<reference evidence="3" key="1">
    <citation type="journal article" date="2014" name="Proc. Natl. Acad. Sci. U.S.A.">
        <title>Extensive sampling of basidiomycete genomes demonstrates inadequacy of the white-rot/brown-rot paradigm for wood decay fungi.</title>
        <authorList>
            <person name="Riley R."/>
            <person name="Salamov A.A."/>
            <person name="Brown D.W."/>
            <person name="Nagy L.G."/>
            <person name="Floudas D."/>
            <person name="Held B.W."/>
            <person name="Levasseur A."/>
            <person name="Lombard V."/>
            <person name="Morin E."/>
            <person name="Otillar R."/>
            <person name="Lindquist E.A."/>
            <person name="Sun H."/>
            <person name="LaButti K.M."/>
            <person name="Schmutz J."/>
            <person name="Jabbour D."/>
            <person name="Luo H."/>
            <person name="Baker S.E."/>
            <person name="Pisabarro A.G."/>
            <person name="Walton J.D."/>
            <person name="Blanchette R.A."/>
            <person name="Henrissat B."/>
            <person name="Martin F."/>
            <person name="Cullen D."/>
            <person name="Hibbett D.S."/>
            <person name="Grigoriev I.V."/>
        </authorList>
    </citation>
    <scope>NUCLEOTIDE SEQUENCE [LARGE SCALE GENOMIC DNA]</scope>
    <source>
        <strain evidence="3">CBS 339.88</strain>
    </source>
</reference>
<proteinExistence type="predicted"/>